<dbReference type="Gene3D" id="3.40.250.10">
    <property type="entry name" value="Rhodanese-like domain"/>
    <property type="match status" value="1"/>
</dbReference>
<dbReference type="InterPro" id="IPR036866">
    <property type="entry name" value="RibonucZ/Hydroxyglut_hydro"/>
</dbReference>
<dbReference type="RefSeq" id="WP_073056820.1">
    <property type="nucleotide sequence ID" value="NZ_FQUP01000004.1"/>
</dbReference>
<name>A0A1M5I6N7_9HYPH</name>
<dbReference type="InterPro" id="IPR044528">
    <property type="entry name" value="POD-like_MBL-fold"/>
</dbReference>
<evidence type="ECO:0000313" key="4">
    <source>
        <dbReference type="Proteomes" id="UP000184485"/>
    </source>
</evidence>
<reference evidence="3 4" key="1">
    <citation type="submission" date="2016-11" db="EMBL/GenBank/DDBJ databases">
        <authorList>
            <person name="Jaros S."/>
            <person name="Januszkiewicz K."/>
            <person name="Wedrychowicz H."/>
        </authorList>
    </citation>
    <scope>NUCLEOTIDE SEQUENCE [LARGE SCALE GENOMIC DNA]</scope>
    <source>
        <strain evidence="3 4">DSM 19436</strain>
    </source>
</reference>
<dbReference type="InterPro" id="IPR051682">
    <property type="entry name" value="Mito_Persulfide_Diox"/>
</dbReference>
<feature type="domain" description="Rhodanese" evidence="2">
    <location>
        <begin position="248"/>
        <end position="345"/>
    </location>
</feature>
<dbReference type="Proteomes" id="UP000184485">
    <property type="component" value="Unassembled WGS sequence"/>
</dbReference>
<dbReference type="GO" id="GO:0050313">
    <property type="term" value="F:sulfur dioxygenase activity"/>
    <property type="evidence" value="ECO:0007669"/>
    <property type="project" value="InterPro"/>
</dbReference>
<dbReference type="EMBL" id="FQUP01000004">
    <property type="protein sequence ID" value="SHG23945.1"/>
    <property type="molecule type" value="Genomic_DNA"/>
</dbReference>
<keyword evidence="4" id="KW-1185">Reference proteome</keyword>
<protein>
    <submittedName>
        <fullName evidence="3">Glyoxylase, beta-lactamase superfamily II</fullName>
    </submittedName>
</protein>
<dbReference type="CDD" id="cd07724">
    <property type="entry name" value="POD-like_MBL-fold"/>
    <property type="match status" value="1"/>
</dbReference>
<dbReference type="Gene3D" id="3.60.15.10">
    <property type="entry name" value="Ribonuclease Z/Hydroxyacylglutathione hydrolase-like"/>
    <property type="match status" value="1"/>
</dbReference>
<evidence type="ECO:0000313" key="3">
    <source>
        <dbReference type="EMBL" id="SHG23945.1"/>
    </source>
</evidence>
<evidence type="ECO:0000259" key="2">
    <source>
        <dbReference type="PROSITE" id="PS50206"/>
    </source>
</evidence>
<dbReference type="GO" id="GO:0070813">
    <property type="term" value="P:hydrogen sulfide metabolic process"/>
    <property type="evidence" value="ECO:0007669"/>
    <property type="project" value="TreeGrafter"/>
</dbReference>
<dbReference type="STRING" id="1122133.SAMN02745157_3770"/>
<dbReference type="SMART" id="SM00849">
    <property type="entry name" value="Lactamase_B"/>
    <property type="match status" value="1"/>
</dbReference>
<proteinExistence type="predicted"/>
<organism evidence="3 4">
    <name type="scientific">Kaistia soli DSM 19436</name>
    <dbReference type="NCBI Taxonomy" id="1122133"/>
    <lineage>
        <taxon>Bacteria</taxon>
        <taxon>Pseudomonadati</taxon>
        <taxon>Pseudomonadota</taxon>
        <taxon>Alphaproteobacteria</taxon>
        <taxon>Hyphomicrobiales</taxon>
        <taxon>Kaistiaceae</taxon>
        <taxon>Kaistia</taxon>
    </lineage>
</organism>
<dbReference type="OrthoDB" id="9784009at2"/>
<dbReference type="InterPro" id="IPR001763">
    <property type="entry name" value="Rhodanese-like_dom"/>
</dbReference>
<dbReference type="FunFam" id="3.60.15.10:FF:000070">
    <property type="entry name" value="Glyoxylase, beta-lactamase superfamily II"/>
    <property type="match status" value="1"/>
</dbReference>
<dbReference type="PANTHER" id="PTHR43084">
    <property type="entry name" value="PERSULFIDE DIOXYGENASE ETHE1"/>
    <property type="match status" value="1"/>
</dbReference>
<dbReference type="Pfam" id="PF00581">
    <property type="entry name" value="Rhodanese"/>
    <property type="match status" value="1"/>
</dbReference>
<accession>A0A1M5I6N7</accession>
<gene>
    <name evidence="3" type="ORF">SAMN02745157_3770</name>
</gene>
<dbReference type="PROSITE" id="PS50206">
    <property type="entry name" value="RHODANESE_3"/>
    <property type="match status" value="1"/>
</dbReference>
<dbReference type="GO" id="GO:0046872">
    <property type="term" value="F:metal ion binding"/>
    <property type="evidence" value="ECO:0007669"/>
    <property type="project" value="UniProtKB-KW"/>
</dbReference>
<dbReference type="SMART" id="SM00450">
    <property type="entry name" value="RHOD"/>
    <property type="match status" value="1"/>
</dbReference>
<dbReference type="PANTHER" id="PTHR43084:SF1">
    <property type="entry name" value="PERSULFIDE DIOXYGENASE ETHE1, MITOCHONDRIAL"/>
    <property type="match status" value="1"/>
</dbReference>
<dbReference type="GO" id="GO:0006749">
    <property type="term" value="P:glutathione metabolic process"/>
    <property type="evidence" value="ECO:0007669"/>
    <property type="project" value="InterPro"/>
</dbReference>
<dbReference type="Pfam" id="PF00753">
    <property type="entry name" value="Lactamase_B"/>
    <property type="match status" value="2"/>
</dbReference>
<dbReference type="InterPro" id="IPR001279">
    <property type="entry name" value="Metallo-B-lactamas"/>
</dbReference>
<dbReference type="SUPFAM" id="SSF52821">
    <property type="entry name" value="Rhodanese/Cell cycle control phosphatase"/>
    <property type="match status" value="1"/>
</dbReference>
<keyword evidence="1" id="KW-0479">Metal-binding</keyword>
<evidence type="ECO:0000256" key="1">
    <source>
        <dbReference type="ARBA" id="ARBA00022723"/>
    </source>
</evidence>
<sequence>MIFRQLFDSVSGTYTYLLASRPGGEALIIDPVLEKVDRYLQLVRELDLRLVKAVDTHLHADHITGLGALRDHTHCITVMGEQTKADVVSMRVADGDRITIEGLSLDALYTPGHTDDSYSYVMGGRVFTGDTLLIRGTGRTDFQNGNPRAQYDSIFNKLLRLPDETLLYPAHDYKGDTVSTIGEEKRFNPRLRVKSIDEYVDLMNSLNLPNPKMMDVAVPANIRIGLHQDDIARKGWSVSAKEAMDMRGRSDVTLVDLREKTERERHGVIPGSLHAPYPALQENLDAGGMLHALAADGGKRIVFYCAFGERSAMAVQAAQDAGLKTARHIEGGFDAWKKAEASVVHRSACSARSGRE</sequence>
<dbReference type="InterPro" id="IPR036873">
    <property type="entry name" value="Rhodanese-like_dom_sf"/>
</dbReference>
<dbReference type="AlphaFoldDB" id="A0A1M5I6N7"/>
<dbReference type="SUPFAM" id="SSF56281">
    <property type="entry name" value="Metallo-hydrolase/oxidoreductase"/>
    <property type="match status" value="1"/>
</dbReference>